<sequence>MTRRWKTSGAAPGEDSNGTIGEYAPVLTTRKRNNTVRHDNSVFHDLLKRIPWTVFERLVEEHQADKHVRRLSTKSQLIALLYGQLAGAVSPREIVGSLESHSARLYHLGARPVSRSTFADANGLRPSAVFAELFTQMLARAGRGLKRAVGEAVYLIDGSSLPLSGAGSQWARFSDQACGAKMHVVYDAKAERPIYAAVTPANVNDITAAKEMPIEAGATYVFDLGYYDFGWWAKLDAAGCRIVSRLKSHTKLTVSAEQAANEDAGILFDRIGLLPQRQAKSRRNPMNRPVREIGERIETGKVLRIFSNDLTAPAEEIAALYKRRWAIELFFPWVKQTLKIRHFLGNSENAVRIQVAVALIAYLLLQMAKADQATIISPLAFARLVRTNLMHRKRIDRLLKPRHSPPGNPGQMSLQW</sequence>
<name>Q2K2F7_RHIEC</name>
<dbReference type="PANTHER" id="PTHR33258:SF1">
    <property type="entry name" value="TRANSPOSASE INSL FOR INSERTION SEQUENCE ELEMENT IS186A-RELATED"/>
    <property type="match status" value="1"/>
</dbReference>
<accession>Q2K2F7</accession>
<reference evidence="8 9" key="1">
    <citation type="journal article" date="2006" name="Proc. Natl. Acad. Sci. U.S.A.">
        <title>The partitioned Rhizobium etli genome: genetic and metabolic redundancy in seven interacting replicons.</title>
        <authorList>
            <person name="Gonzalez V."/>
            <person name="Santamaria R.I."/>
            <person name="Bustos P."/>
            <person name="Hernandez-Gonzalez I."/>
            <person name="Medrano-Soto A."/>
            <person name="Moreno-Hagelsieb G."/>
            <person name="Janga S.C."/>
            <person name="Ramirez M.A."/>
            <person name="Jimenez-Jacinto V."/>
            <person name="Collado-Vides J."/>
            <person name="Davila G."/>
        </authorList>
    </citation>
    <scope>NUCLEOTIDE SEQUENCE [LARGE SCALE GENOMIC DNA]</scope>
    <source>
        <strain evidence="9">ATCC 51251 / DSM 11541 / JCM 21823 / NBRC 15573 / CFN 42</strain>
    </source>
</reference>
<dbReference type="GO" id="GO:0006313">
    <property type="term" value="P:DNA transposition"/>
    <property type="evidence" value="ECO:0007669"/>
    <property type="project" value="InterPro"/>
</dbReference>
<organism evidence="8 9">
    <name type="scientific">Rhizobium etli (strain ATCC 51251 / DSM 11541 / JCM 21823 / NBRC 15573 / CFN 42)</name>
    <dbReference type="NCBI Taxonomy" id="347834"/>
    <lineage>
        <taxon>Bacteria</taxon>
        <taxon>Pseudomonadati</taxon>
        <taxon>Pseudomonadota</taxon>
        <taxon>Alphaproteobacteria</taxon>
        <taxon>Hyphomicrobiales</taxon>
        <taxon>Rhizobiaceae</taxon>
        <taxon>Rhizobium/Agrobacterium group</taxon>
        <taxon>Rhizobium</taxon>
    </lineage>
</organism>
<dbReference type="SUPFAM" id="SSF53098">
    <property type="entry name" value="Ribonuclease H-like"/>
    <property type="match status" value="1"/>
</dbReference>
<dbReference type="InterPro" id="IPR002559">
    <property type="entry name" value="Transposase_11"/>
</dbReference>
<dbReference type="HOGENOM" id="CLU_043140_0_0_5"/>
<evidence type="ECO:0000313" key="8">
    <source>
        <dbReference type="EMBL" id="ABC92936.1"/>
    </source>
</evidence>
<dbReference type="NCBIfam" id="NF033592">
    <property type="entry name" value="transpos_IS4_1"/>
    <property type="match status" value="1"/>
</dbReference>
<evidence type="ECO:0000256" key="5">
    <source>
        <dbReference type="SAM" id="MobiDB-lite"/>
    </source>
</evidence>
<dbReference type="GO" id="GO:0003677">
    <property type="term" value="F:DNA binding"/>
    <property type="evidence" value="ECO:0007669"/>
    <property type="project" value="UniProtKB-KW"/>
</dbReference>
<dbReference type="InterPro" id="IPR025399">
    <property type="entry name" value="DUF4372"/>
</dbReference>
<evidence type="ECO:0000259" key="6">
    <source>
        <dbReference type="Pfam" id="PF01609"/>
    </source>
</evidence>
<protein>
    <submittedName>
        <fullName evidence="8">Probable insertion sequence transposase protein, IS4 family</fullName>
    </submittedName>
</protein>
<keyword evidence="3" id="KW-0238">DNA-binding</keyword>
<keyword evidence="8" id="KW-0614">Plasmid</keyword>
<dbReference type="AlphaFoldDB" id="Q2K2F7"/>
<dbReference type="GO" id="GO:0004803">
    <property type="term" value="F:transposase activity"/>
    <property type="evidence" value="ECO:0007669"/>
    <property type="project" value="InterPro"/>
</dbReference>
<dbReference type="EMBL" id="CP000134">
    <property type="protein sequence ID" value="ABC92936.1"/>
    <property type="molecule type" value="Genomic_DNA"/>
</dbReference>
<dbReference type="InterPro" id="IPR047952">
    <property type="entry name" value="Transpos_IS4"/>
</dbReference>
<dbReference type="KEGG" id="ret:RHE_PA00071"/>
<geneLocation type="plasmid" evidence="8 9">
    <name>p42a</name>
</geneLocation>
<dbReference type="PANTHER" id="PTHR33258">
    <property type="entry name" value="TRANSPOSASE INSL FOR INSERTION SEQUENCE ELEMENT IS186A-RELATED"/>
    <property type="match status" value="1"/>
</dbReference>
<keyword evidence="2" id="KW-0815">Transposition</keyword>
<proteinExistence type="inferred from homology"/>
<evidence type="ECO:0000256" key="1">
    <source>
        <dbReference type="ARBA" id="ARBA00010075"/>
    </source>
</evidence>
<feature type="region of interest" description="Disordered" evidence="5">
    <location>
        <begin position="1"/>
        <end position="22"/>
    </location>
</feature>
<evidence type="ECO:0000313" key="9">
    <source>
        <dbReference type="Proteomes" id="UP000001936"/>
    </source>
</evidence>
<feature type="domain" description="Transposase IS4-like" evidence="6">
    <location>
        <begin position="152"/>
        <end position="364"/>
    </location>
</feature>
<gene>
    <name evidence="8" type="ordered locus">RHE_PA00071</name>
</gene>
<evidence type="ECO:0000259" key="7">
    <source>
        <dbReference type="Pfam" id="PF14294"/>
    </source>
</evidence>
<evidence type="ECO:0000256" key="3">
    <source>
        <dbReference type="ARBA" id="ARBA00023125"/>
    </source>
</evidence>
<evidence type="ECO:0000256" key="2">
    <source>
        <dbReference type="ARBA" id="ARBA00022578"/>
    </source>
</evidence>
<feature type="domain" description="DUF4372" evidence="7">
    <location>
        <begin position="38"/>
        <end position="111"/>
    </location>
</feature>
<dbReference type="Pfam" id="PF14294">
    <property type="entry name" value="DUF4372"/>
    <property type="match status" value="1"/>
</dbReference>
<keyword evidence="9" id="KW-1185">Reference proteome</keyword>
<keyword evidence="4" id="KW-0233">DNA recombination</keyword>
<dbReference type="Pfam" id="PF01609">
    <property type="entry name" value="DDE_Tnp_1"/>
    <property type="match status" value="1"/>
</dbReference>
<evidence type="ECO:0000256" key="4">
    <source>
        <dbReference type="ARBA" id="ARBA00023172"/>
    </source>
</evidence>
<dbReference type="Proteomes" id="UP000001936">
    <property type="component" value="Plasmid p42a"/>
</dbReference>
<comment type="similarity">
    <text evidence="1">Belongs to the transposase 11 family.</text>
</comment>
<dbReference type="InterPro" id="IPR012337">
    <property type="entry name" value="RNaseH-like_sf"/>
</dbReference>